<dbReference type="AlphaFoldDB" id="A0A081B4B9"/>
<evidence type="ECO:0000313" key="3">
    <source>
        <dbReference type="Proteomes" id="UP000028582"/>
    </source>
</evidence>
<dbReference type="EMBL" id="ANJA01000105">
    <property type="protein sequence ID" value="ETO85980.1"/>
    <property type="molecule type" value="Genomic_DNA"/>
</dbReference>
<dbReference type="Pfam" id="PF13843">
    <property type="entry name" value="DDE_Tnp_1_7"/>
    <property type="match status" value="1"/>
</dbReference>
<evidence type="ECO:0000259" key="1">
    <source>
        <dbReference type="Pfam" id="PF13843"/>
    </source>
</evidence>
<sequence length="111" mass="12444">MPNRSKFNPMRVYMPDKPSKYGTKFYMTCCAETAYCSRVEIYCGADKKKKRKKKSSSEPLGLGPKAVVRNITKALAGQHAKRLIVTDNYYSAVSLSLKLLELGFYHVGTAP</sequence>
<organism evidence="2 3">
    <name type="scientific">Phytophthora nicotianae P1976</name>
    <dbReference type="NCBI Taxonomy" id="1317066"/>
    <lineage>
        <taxon>Eukaryota</taxon>
        <taxon>Sar</taxon>
        <taxon>Stramenopiles</taxon>
        <taxon>Oomycota</taxon>
        <taxon>Peronosporomycetes</taxon>
        <taxon>Peronosporales</taxon>
        <taxon>Peronosporaceae</taxon>
        <taxon>Phytophthora</taxon>
    </lineage>
</organism>
<dbReference type="PANTHER" id="PTHR46599">
    <property type="entry name" value="PIGGYBAC TRANSPOSABLE ELEMENT-DERIVED PROTEIN 4"/>
    <property type="match status" value="1"/>
</dbReference>
<reference evidence="2 3" key="1">
    <citation type="submission" date="2013-11" db="EMBL/GenBank/DDBJ databases">
        <title>The Genome Sequence of Phytophthora parasitica P1976.</title>
        <authorList>
            <consortium name="The Broad Institute Genomics Platform"/>
            <person name="Russ C."/>
            <person name="Tyler B."/>
            <person name="Panabieres F."/>
            <person name="Shan W."/>
            <person name="Tripathy S."/>
            <person name="Grunwald N."/>
            <person name="Machado M."/>
            <person name="Johnson C.S."/>
            <person name="Walker B."/>
            <person name="Young S."/>
            <person name="Zeng Q."/>
            <person name="Gargeya S."/>
            <person name="Fitzgerald M."/>
            <person name="Haas B."/>
            <person name="Abouelleil A."/>
            <person name="Allen A.W."/>
            <person name="Alvarado L."/>
            <person name="Arachchi H.M."/>
            <person name="Berlin A.M."/>
            <person name="Chapman S.B."/>
            <person name="Gainer-Dewar J."/>
            <person name="Goldberg J."/>
            <person name="Griggs A."/>
            <person name="Gujja S."/>
            <person name="Hansen M."/>
            <person name="Howarth C."/>
            <person name="Imamovic A."/>
            <person name="Ireland A."/>
            <person name="Larimer J."/>
            <person name="McCowan C."/>
            <person name="Murphy C."/>
            <person name="Pearson M."/>
            <person name="Poon T.W."/>
            <person name="Priest M."/>
            <person name="Roberts A."/>
            <person name="Saif S."/>
            <person name="Shea T."/>
            <person name="Sisk P."/>
            <person name="Sykes S."/>
            <person name="Wortman J."/>
            <person name="Nusbaum C."/>
            <person name="Birren B."/>
        </authorList>
    </citation>
    <scope>NUCLEOTIDE SEQUENCE [LARGE SCALE GENOMIC DNA]</scope>
    <source>
        <strain evidence="2 3">P1976</strain>
    </source>
</reference>
<dbReference type="Proteomes" id="UP000028582">
    <property type="component" value="Unassembled WGS sequence"/>
</dbReference>
<dbReference type="OrthoDB" id="125240at2759"/>
<dbReference type="PANTHER" id="PTHR46599:SF3">
    <property type="entry name" value="PIGGYBAC TRANSPOSABLE ELEMENT-DERIVED PROTEIN 4"/>
    <property type="match status" value="1"/>
</dbReference>
<name>A0A081B4B9_PHYNI</name>
<feature type="domain" description="PiggyBac transposable element-derived protein" evidence="1">
    <location>
        <begin position="9"/>
        <end position="110"/>
    </location>
</feature>
<accession>A0A081B4B9</accession>
<evidence type="ECO:0000313" key="2">
    <source>
        <dbReference type="EMBL" id="ETO85980.1"/>
    </source>
</evidence>
<proteinExistence type="predicted"/>
<comment type="caution">
    <text evidence="2">The sequence shown here is derived from an EMBL/GenBank/DDBJ whole genome shotgun (WGS) entry which is preliminary data.</text>
</comment>
<gene>
    <name evidence="2" type="ORF">F444_00436</name>
</gene>
<protein>
    <recommendedName>
        <fullName evidence="1">PiggyBac transposable element-derived protein domain-containing protein</fullName>
    </recommendedName>
</protein>
<dbReference type="InterPro" id="IPR029526">
    <property type="entry name" value="PGBD"/>
</dbReference>